<reference evidence="1" key="1">
    <citation type="submission" date="2022-02" db="EMBL/GenBank/DDBJ databases">
        <title>Plant Genome Project.</title>
        <authorList>
            <person name="Zhang R.-G."/>
        </authorList>
    </citation>
    <scope>NUCLEOTIDE SEQUENCE</scope>
    <source>
        <strain evidence="1">AT1</strain>
    </source>
</reference>
<protein>
    <submittedName>
        <fullName evidence="1">Uncharacterized protein</fullName>
    </submittedName>
</protein>
<dbReference type="Proteomes" id="UP001062846">
    <property type="component" value="Chromosome 1"/>
</dbReference>
<gene>
    <name evidence="1" type="ORF">RHMOL_Rhmol01G0235000</name>
</gene>
<dbReference type="EMBL" id="CM046388">
    <property type="protein sequence ID" value="KAI8572881.1"/>
    <property type="molecule type" value="Genomic_DNA"/>
</dbReference>
<evidence type="ECO:0000313" key="1">
    <source>
        <dbReference type="EMBL" id="KAI8572881.1"/>
    </source>
</evidence>
<comment type="caution">
    <text evidence="1">The sequence shown here is derived from an EMBL/GenBank/DDBJ whole genome shotgun (WGS) entry which is preliminary data.</text>
</comment>
<keyword evidence="2" id="KW-1185">Reference proteome</keyword>
<proteinExistence type="predicted"/>
<accession>A0ACC0Q632</accession>
<evidence type="ECO:0000313" key="2">
    <source>
        <dbReference type="Proteomes" id="UP001062846"/>
    </source>
</evidence>
<organism evidence="1 2">
    <name type="scientific">Rhododendron molle</name>
    <name type="common">Chinese azalea</name>
    <name type="synonym">Azalea mollis</name>
    <dbReference type="NCBI Taxonomy" id="49168"/>
    <lineage>
        <taxon>Eukaryota</taxon>
        <taxon>Viridiplantae</taxon>
        <taxon>Streptophyta</taxon>
        <taxon>Embryophyta</taxon>
        <taxon>Tracheophyta</taxon>
        <taxon>Spermatophyta</taxon>
        <taxon>Magnoliopsida</taxon>
        <taxon>eudicotyledons</taxon>
        <taxon>Gunneridae</taxon>
        <taxon>Pentapetalae</taxon>
        <taxon>asterids</taxon>
        <taxon>Ericales</taxon>
        <taxon>Ericaceae</taxon>
        <taxon>Ericoideae</taxon>
        <taxon>Rhodoreae</taxon>
        <taxon>Rhododendron</taxon>
    </lineage>
</organism>
<sequence length="70" mass="7951">MFDLLLQVPVEVAQEWLHAYQSAKALVRRQHHRILELEVEQVPAAGGEDMGASEKSPSSSQKLSRRCRHD</sequence>
<name>A0ACC0Q632_RHOML</name>